<dbReference type="EMBL" id="NVUS01000043">
    <property type="protein sequence ID" value="PCI96470.1"/>
    <property type="molecule type" value="Genomic_DNA"/>
</dbReference>
<evidence type="ECO:0000313" key="2">
    <source>
        <dbReference type="EMBL" id="PCI96470.1"/>
    </source>
</evidence>
<feature type="domain" description="DUF1737" evidence="1">
    <location>
        <begin position="7"/>
        <end position="55"/>
    </location>
</feature>
<protein>
    <submittedName>
        <fullName evidence="2">DUF1737 domain-containing protein</fullName>
    </submittedName>
</protein>
<organism evidence="2">
    <name type="scientific">OCS116 cluster bacterium</name>
    <dbReference type="NCBI Taxonomy" id="2030921"/>
    <lineage>
        <taxon>Bacteria</taxon>
        <taxon>Pseudomonadati</taxon>
        <taxon>Pseudomonadota</taxon>
        <taxon>Alphaproteobacteria</taxon>
        <taxon>OCS116 cluster</taxon>
    </lineage>
</organism>
<evidence type="ECO:0000259" key="1">
    <source>
        <dbReference type="Pfam" id="PF08410"/>
    </source>
</evidence>
<comment type="caution">
    <text evidence="2">The sequence shown here is derived from an EMBL/GenBank/DDBJ whole genome shotgun (WGS) entry which is preliminary data.</text>
</comment>
<proteinExistence type="predicted"/>
<sequence>MSENKQKKNYRFITGTDDDKFCQRISDALDDGYVLYGEPKLSHDGTKTICAQAVVLKEKL</sequence>
<name>A0A2A4YPC3_9PROT</name>
<dbReference type="Pfam" id="PF08410">
    <property type="entry name" value="DUF1737"/>
    <property type="match status" value="1"/>
</dbReference>
<gene>
    <name evidence="2" type="ORF">COB13_17550</name>
</gene>
<accession>A0A2A4YPC3</accession>
<reference key="1">
    <citation type="submission" date="2017-08" db="EMBL/GenBank/DDBJ databases">
        <title>A dynamic microbial community with high functional redundancy inhabits the cold, oxic subseafloor aquifer.</title>
        <authorList>
            <person name="Tully B.J."/>
            <person name="Wheat C.G."/>
            <person name="Glazer B.T."/>
            <person name="Huber J.A."/>
        </authorList>
    </citation>
    <scope>NUCLEOTIDE SEQUENCE [LARGE SCALE GENOMIC DNA]</scope>
</reference>
<dbReference type="InterPro" id="IPR013619">
    <property type="entry name" value="DUF1737"/>
</dbReference>
<dbReference type="AlphaFoldDB" id="A0A2A4YPC3"/>
<reference evidence="2" key="2">
    <citation type="journal article" date="2018" name="ISME J.">
        <title>A dynamic microbial community with high functional redundancy inhabits the cold, oxic subseafloor aquifer.</title>
        <authorList>
            <person name="Tully B.J."/>
            <person name="Wheat C.G."/>
            <person name="Glazer B.T."/>
            <person name="Huber J.A."/>
        </authorList>
    </citation>
    <scope>NUCLEOTIDE SEQUENCE</scope>
    <source>
        <strain evidence="2">NORP83</strain>
    </source>
</reference>